<organism evidence="4 5">
    <name type="scientific">Intestinicryptomonas porci</name>
    <dbReference type="NCBI Taxonomy" id="2926320"/>
    <lineage>
        <taxon>Bacteria</taxon>
        <taxon>Pseudomonadati</taxon>
        <taxon>Verrucomicrobiota</taxon>
        <taxon>Opitutia</taxon>
        <taxon>Opitutales</taxon>
        <taxon>Intestinicryptomonaceae</taxon>
        <taxon>Intestinicryptomonas</taxon>
    </lineage>
</organism>
<evidence type="ECO:0000256" key="1">
    <source>
        <dbReference type="SAM" id="MobiDB-lite"/>
    </source>
</evidence>
<feature type="region of interest" description="Disordered" evidence="1">
    <location>
        <begin position="1"/>
        <end position="20"/>
    </location>
</feature>
<dbReference type="RefSeq" id="WP_370396020.1">
    <property type="nucleotide sequence ID" value="NZ_JALBUT010000001.1"/>
</dbReference>
<dbReference type="InterPro" id="IPR018704">
    <property type="entry name" value="SecYEG/CpoB_TPR"/>
</dbReference>
<evidence type="ECO:0000259" key="3">
    <source>
        <dbReference type="Pfam" id="PF09976"/>
    </source>
</evidence>
<dbReference type="Pfam" id="PF09976">
    <property type="entry name" value="TPR_21"/>
    <property type="match status" value="1"/>
</dbReference>
<feature type="transmembrane region" description="Helical" evidence="2">
    <location>
        <begin position="69"/>
        <end position="88"/>
    </location>
</feature>
<dbReference type="SUPFAM" id="SSF48452">
    <property type="entry name" value="TPR-like"/>
    <property type="match status" value="1"/>
</dbReference>
<dbReference type="Gene3D" id="1.25.40.10">
    <property type="entry name" value="Tetratricopeptide repeat domain"/>
    <property type="match status" value="1"/>
</dbReference>
<comment type="caution">
    <text evidence="4">The sequence shown here is derived from an EMBL/GenBank/DDBJ whole genome shotgun (WGS) entry which is preliminary data.</text>
</comment>
<keyword evidence="2" id="KW-0472">Membrane</keyword>
<reference evidence="4 5" key="1">
    <citation type="submission" date="2022-03" db="EMBL/GenBank/DDBJ databases">
        <title>Novel taxa within the pig intestine.</title>
        <authorList>
            <person name="Wylensek D."/>
            <person name="Bishof K."/>
            <person name="Afrizal A."/>
            <person name="Clavel T."/>
        </authorList>
    </citation>
    <scope>NUCLEOTIDE SEQUENCE [LARGE SCALE GENOMIC DNA]</scope>
    <source>
        <strain evidence="4 5">CLA-KB-P66</strain>
    </source>
</reference>
<dbReference type="Proteomes" id="UP001275932">
    <property type="component" value="Unassembled WGS sequence"/>
</dbReference>
<keyword evidence="2" id="KW-1133">Transmembrane helix</keyword>
<protein>
    <submittedName>
        <fullName evidence="4">Tetratricopeptide repeat protein</fullName>
    </submittedName>
</protein>
<evidence type="ECO:0000313" key="4">
    <source>
        <dbReference type="EMBL" id="MDX8414570.1"/>
    </source>
</evidence>
<feature type="domain" description="Ancillary SecYEG translocon subunit/Cell division coordinator CpoB TPR" evidence="3">
    <location>
        <begin position="63"/>
        <end position="246"/>
    </location>
</feature>
<evidence type="ECO:0000256" key="2">
    <source>
        <dbReference type="SAM" id="Phobius"/>
    </source>
</evidence>
<dbReference type="EMBL" id="JALBUT010000001">
    <property type="protein sequence ID" value="MDX8414570.1"/>
    <property type="molecule type" value="Genomic_DNA"/>
</dbReference>
<gene>
    <name evidence="4" type="ORF">MOX91_00010</name>
</gene>
<accession>A0ABU4WDC8</accession>
<keyword evidence="2" id="KW-0812">Transmembrane</keyword>
<dbReference type="InterPro" id="IPR011990">
    <property type="entry name" value="TPR-like_helical_dom_sf"/>
</dbReference>
<proteinExistence type="predicted"/>
<name>A0ABU4WDC8_9BACT</name>
<evidence type="ECO:0000313" key="5">
    <source>
        <dbReference type="Proteomes" id="UP001275932"/>
    </source>
</evidence>
<keyword evidence="5" id="KW-1185">Reference proteome</keyword>
<sequence>MGENKNRGPHQAKNKPLNYGSSDAIFGESISVQDPNASADERKTVILDEDLEGLEFEDRVWLYWKRNKTFIVSLIVLAFAVIIGKHAWISYTEARDNSIASEFADADTFEKRAEFAKSNSGIPAAGLALLENADSLFDANKFAEAAEVYKSASQNLGGVPMYGRALLGEAISVLKSGKVEEAQKLLASVAENAEALSYSAEAAYHLGILQFADGKTDEAKKSFESVLQNPNAGQWSALASAQLNRISK</sequence>